<dbReference type="InterPro" id="IPR036388">
    <property type="entry name" value="WH-like_DNA-bd_sf"/>
</dbReference>
<dbReference type="PANTHER" id="PTHR43133">
    <property type="entry name" value="RNA POLYMERASE ECF-TYPE SIGMA FACTO"/>
    <property type="match status" value="1"/>
</dbReference>
<dbReference type="InterPro" id="IPR039425">
    <property type="entry name" value="RNA_pol_sigma-70-like"/>
</dbReference>
<dbReference type="Pfam" id="PF08281">
    <property type="entry name" value="Sigma70_r4_2"/>
    <property type="match status" value="1"/>
</dbReference>
<dbReference type="InterPro" id="IPR013325">
    <property type="entry name" value="RNA_pol_sigma_r2"/>
</dbReference>
<evidence type="ECO:0000256" key="2">
    <source>
        <dbReference type="ARBA" id="ARBA00023015"/>
    </source>
</evidence>
<keyword evidence="8" id="KW-1185">Reference proteome</keyword>
<evidence type="ECO:0000256" key="3">
    <source>
        <dbReference type="ARBA" id="ARBA00023082"/>
    </source>
</evidence>
<evidence type="ECO:0000313" key="8">
    <source>
        <dbReference type="Proteomes" id="UP000660024"/>
    </source>
</evidence>
<feature type="domain" description="RNA polymerase sigma factor 70 region 4 type 2" evidence="6">
    <location>
        <begin position="120"/>
        <end position="169"/>
    </location>
</feature>
<dbReference type="SUPFAM" id="SSF88659">
    <property type="entry name" value="Sigma3 and sigma4 domains of RNA polymerase sigma factors"/>
    <property type="match status" value="1"/>
</dbReference>
<evidence type="ECO:0000256" key="1">
    <source>
        <dbReference type="ARBA" id="ARBA00010641"/>
    </source>
</evidence>
<dbReference type="PANTHER" id="PTHR43133:SF46">
    <property type="entry name" value="RNA POLYMERASE SIGMA-70 FACTOR ECF SUBFAMILY"/>
    <property type="match status" value="1"/>
</dbReference>
<comment type="similarity">
    <text evidence="1">Belongs to the sigma-70 factor family. ECF subfamily.</text>
</comment>
<feature type="domain" description="RNA polymerase sigma-70 region 2" evidence="5">
    <location>
        <begin position="21"/>
        <end position="81"/>
    </location>
</feature>
<evidence type="ECO:0000259" key="6">
    <source>
        <dbReference type="Pfam" id="PF08281"/>
    </source>
</evidence>
<keyword evidence="2" id="KW-0805">Transcription regulation</keyword>
<keyword evidence="3" id="KW-0731">Sigma factor</keyword>
<dbReference type="CDD" id="cd06171">
    <property type="entry name" value="Sigma70_r4"/>
    <property type="match status" value="1"/>
</dbReference>
<reference evidence="7 8" key="1">
    <citation type="submission" date="2020-12" db="EMBL/GenBank/DDBJ databases">
        <title>Bacterial novel species Pedobacter sp. SD-b isolated from soil.</title>
        <authorList>
            <person name="Jung H.-Y."/>
        </authorList>
    </citation>
    <scope>NUCLEOTIDE SEQUENCE [LARGE SCALE GENOMIC DNA]</scope>
    <source>
        <strain evidence="7 8">SD-b</strain>
    </source>
</reference>
<evidence type="ECO:0000313" key="7">
    <source>
        <dbReference type="EMBL" id="MBK0384265.1"/>
    </source>
</evidence>
<dbReference type="RefSeq" id="WP_200587800.1">
    <property type="nucleotide sequence ID" value="NZ_JAEHFY010000026.1"/>
</dbReference>
<proteinExistence type="inferred from homology"/>
<sequence length="177" mass="20966">MDSSLWKQIKSGNAIAFKTVYQNSYQDLYAFGFRVTADKEKVKDCIHEMFCEIWQKRNTISDVENIRSYLKTYLKRKLLKDLVNDHQSLEISDFDQLPIGQQHSYEYLLIQSQTDSESKDKIYHALNQLTSSQKEIINLKYFEGFSYEQIADLLELSTRTIYNHVYEALCKLKKHLK</sequence>
<dbReference type="InterPro" id="IPR013249">
    <property type="entry name" value="RNA_pol_sigma70_r4_t2"/>
</dbReference>
<accession>A0ABS1BN06</accession>
<dbReference type="InterPro" id="IPR013324">
    <property type="entry name" value="RNA_pol_sigma_r3/r4-like"/>
</dbReference>
<comment type="caution">
    <text evidence="7">The sequence shown here is derived from an EMBL/GenBank/DDBJ whole genome shotgun (WGS) entry which is preliminary data.</text>
</comment>
<evidence type="ECO:0000256" key="4">
    <source>
        <dbReference type="ARBA" id="ARBA00023163"/>
    </source>
</evidence>
<dbReference type="NCBIfam" id="TIGR02937">
    <property type="entry name" value="sigma70-ECF"/>
    <property type="match status" value="1"/>
</dbReference>
<keyword evidence="4" id="KW-0804">Transcription</keyword>
<organism evidence="7 8">
    <name type="scientific">Pedobacter segetis</name>
    <dbReference type="NCBI Taxonomy" id="2793069"/>
    <lineage>
        <taxon>Bacteria</taxon>
        <taxon>Pseudomonadati</taxon>
        <taxon>Bacteroidota</taxon>
        <taxon>Sphingobacteriia</taxon>
        <taxon>Sphingobacteriales</taxon>
        <taxon>Sphingobacteriaceae</taxon>
        <taxon>Pedobacter</taxon>
    </lineage>
</organism>
<dbReference type="Proteomes" id="UP000660024">
    <property type="component" value="Unassembled WGS sequence"/>
</dbReference>
<dbReference type="Pfam" id="PF04542">
    <property type="entry name" value="Sigma70_r2"/>
    <property type="match status" value="1"/>
</dbReference>
<dbReference type="EMBL" id="JAEHFY010000026">
    <property type="protein sequence ID" value="MBK0384265.1"/>
    <property type="molecule type" value="Genomic_DNA"/>
</dbReference>
<protein>
    <submittedName>
        <fullName evidence="7">Sigma-70 family RNA polymerase sigma factor</fullName>
    </submittedName>
</protein>
<gene>
    <name evidence="7" type="ORF">I5M32_14955</name>
</gene>
<dbReference type="Gene3D" id="1.10.1740.10">
    <property type="match status" value="1"/>
</dbReference>
<dbReference type="Gene3D" id="1.10.10.10">
    <property type="entry name" value="Winged helix-like DNA-binding domain superfamily/Winged helix DNA-binding domain"/>
    <property type="match status" value="1"/>
</dbReference>
<dbReference type="SUPFAM" id="SSF88946">
    <property type="entry name" value="Sigma2 domain of RNA polymerase sigma factors"/>
    <property type="match status" value="1"/>
</dbReference>
<name>A0ABS1BN06_9SPHI</name>
<dbReference type="InterPro" id="IPR007627">
    <property type="entry name" value="RNA_pol_sigma70_r2"/>
</dbReference>
<dbReference type="InterPro" id="IPR014284">
    <property type="entry name" value="RNA_pol_sigma-70_dom"/>
</dbReference>
<evidence type="ECO:0000259" key="5">
    <source>
        <dbReference type="Pfam" id="PF04542"/>
    </source>
</evidence>